<dbReference type="EMBL" id="CP001804">
    <property type="protein sequence ID" value="ACY18121.1"/>
    <property type="molecule type" value="Genomic_DNA"/>
</dbReference>
<gene>
    <name evidence="2" type="ordered locus">Hoch_5644</name>
</gene>
<feature type="compositionally biased region" description="Basic and acidic residues" evidence="1">
    <location>
        <begin position="22"/>
        <end position="32"/>
    </location>
</feature>
<name>D0LG96_HALO1</name>
<proteinExistence type="predicted"/>
<dbReference type="KEGG" id="hoh:Hoch_5644"/>
<feature type="region of interest" description="Disordered" evidence="1">
    <location>
        <begin position="122"/>
        <end position="144"/>
    </location>
</feature>
<evidence type="ECO:0000256" key="1">
    <source>
        <dbReference type="SAM" id="MobiDB-lite"/>
    </source>
</evidence>
<evidence type="ECO:0000313" key="3">
    <source>
        <dbReference type="Proteomes" id="UP000001880"/>
    </source>
</evidence>
<evidence type="ECO:0000313" key="2">
    <source>
        <dbReference type="EMBL" id="ACY18121.1"/>
    </source>
</evidence>
<reference evidence="2 3" key="1">
    <citation type="journal article" date="2010" name="Stand. Genomic Sci.">
        <title>Complete genome sequence of Haliangium ochraceum type strain (SMP-2).</title>
        <authorList>
            <consortium name="US DOE Joint Genome Institute (JGI-PGF)"/>
            <person name="Ivanova N."/>
            <person name="Daum C."/>
            <person name="Lang E."/>
            <person name="Abt B."/>
            <person name="Kopitz M."/>
            <person name="Saunders E."/>
            <person name="Lapidus A."/>
            <person name="Lucas S."/>
            <person name="Glavina Del Rio T."/>
            <person name="Nolan M."/>
            <person name="Tice H."/>
            <person name="Copeland A."/>
            <person name="Cheng J.F."/>
            <person name="Chen F."/>
            <person name="Bruce D."/>
            <person name="Goodwin L."/>
            <person name="Pitluck S."/>
            <person name="Mavromatis K."/>
            <person name="Pati A."/>
            <person name="Mikhailova N."/>
            <person name="Chen A."/>
            <person name="Palaniappan K."/>
            <person name="Land M."/>
            <person name="Hauser L."/>
            <person name="Chang Y.J."/>
            <person name="Jeffries C.D."/>
            <person name="Detter J.C."/>
            <person name="Brettin T."/>
            <person name="Rohde M."/>
            <person name="Goker M."/>
            <person name="Bristow J."/>
            <person name="Markowitz V."/>
            <person name="Eisen J.A."/>
            <person name="Hugenholtz P."/>
            <person name="Kyrpides N.C."/>
            <person name="Klenk H.P."/>
        </authorList>
    </citation>
    <scope>NUCLEOTIDE SEQUENCE [LARGE SCALE GENOMIC DNA]</scope>
    <source>
        <strain evidence="3">DSM 14365 / CIP 107738 / JCM 11303 / AJ 13395 / SMP-2</strain>
    </source>
</reference>
<protein>
    <submittedName>
        <fullName evidence="2">Uncharacterized protein</fullName>
    </submittedName>
</protein>
<feature type="compositionally biased region" description="Polar residues" evidence="1">
    <location>
        <begin position="39"/>
        <end position="54"/>
    </location>
</feature>
<organism evidence="2 3">
    <name type="scientific">Haliangium ochraceum (strain DSM 14365 / JCM 11303 / SMP-2)</name>
    <dbReference type="NCBI Taxonomy" id="502025"/>
    <lineage>
        <taxon>Bacteria</taxon>
        <taxon>Pseudomonadati</taxon>
        <taxon>Myxococcota</taxon>
        <taxon>Polyangia</taxon>
        <taxon>Haliangiales</taxon>
        <taxon>Kofleriaceae</taxon>
        <taxon>Haliangium</taxon>
    </lineage>
</organism>
<sequence>MARKDEDLSFAELMASQGVEPLDARRRRESTAKSRSPAARSQTSPQRANSSKAATQKPAEASSRPERAPSPTPAAETSLKPRIAAAERGRDEARAALSLAVRERDEIRQALERTAAQQRTLAERNRALRSSLDQAARERSERTPLRQVLERRGLRGVDEMRQVLSGLLEQQPEALLDAIEVADASRLAGLLERAVSLMHQPERWQSAREGTSVVVEVAPERCEITAGSDIRAEFQALAHACERARVRVITVVGGSPAYRKQIQTLAATCAPALRLHLVSGTRRRERRRAEADLRKSDLVVIWSATELDHSVSALYTGGETPVVQVPHRGISRMFAFLAAWLRER</sequence>
<dbReference type="RefSeq" id="WP_012830713.1">
    <property type="nucleotide sequence ID" value="NC_013440.1"/>
</dbReference>
<dbReference type="HOGENOM" id="CLU_806013_0_0_7"/>
<accession>D0LG96</accession>
<feature type="compositionally biased region" description="Basic and acidic residues" evidence="1">
    <location>
        <begin position="135"/>
        <end position="144"/>
    </location>
</feature>
<dbReference type="Proteomes" id="UP000001880">
    <property type="component" value="Chromosome"/>
</dbReference>
<keyword evidence="3" id="KW-1185">Reference proteome</keyword>
<dbReference type="AlphaFoldDB" id="D0LG96"/>
<dbReference type="OrthoDB" id="5380741at2"/>
<feature type="region of interest" description="Disordered" evidence="1">
    <location>
        <begin position="1"/>
        <end position="89"/>
    </location>
</feature>
<dbReference type="eggNOG" id="ENOG5030SQT">
    <property type="taxonomic scope" value="Bacteria"/>
</dbReference>